<organism evidence="5 6">
    <name type="scientific">Rhizoclosmatium globosum</name>
    <dbReference type="NCBI Taxonomy" id="329046"/>
    <lineage>
        <taxon>Eukaryota</taxon>
        <taxon>Fungi</taxon>
        <taxon>Fungi incertae sedis</taxon>
        <taxon>Chytridiomycota</taxon>
        <taxon>Chytridiomycota incertae sedis</taxon>
        <taxon>Chytridiomycetes</taxon>
        <taxon>Chytridiales</taxon>
        <taxon>Chytriomycetaceae</taxon>
        <taxon>Rhizoclosmatium</taxon>
    </lineage>
</organism>
<keyword evidence="6" id="KW-1185">Reference proteome</keyword>
<dbReference type="AlphaFoldDB" id="A0A1Y2CNU0"/>
<evidence type="ECO:0000313" key="5">
    <source>
        <dbReference type="EMBL" id="ORY48616.1"/>
    </source>
</evidence>
<dbReference type="SUPFAM" id="SSF53474">
    <property type="entry name" value="alpha/beta-Hydrolases"/>
    <property type="match status" value="1"/>
</dbReference>
<keyword evidence="2 5" id="KW-0378">Hydrolase</keyword>
<evidence type="ECO:0000256" key="3">
    <source>
        <dbReference type="SAM" id="MobiDB-lite"/>
    </source>
</evidence>
<evidence type="ECO:0000256" key="2">
    <source>
        <dbReference type="ARBA" id="ARBA00022801"/>
    </source>
</evidence>
<dbReference type="InterPro" id="IPR002168">
    <property type="entry name" value="Lipase_GDXG_HIS_AS"/>
</dbReference>
<dbReference type="InterPro" id="IPR029058">
    <property type="entry name" value="AB_hydrolase_fold"/>
</dbReference>
<evidence type="ECO:0000313" key="6">
    <source>
        <dbReference type="Proteomes" id="UP000193642"/>
    </source>
</evidence>
<accession>A0A1Y2CNU0</accession>
<dbReference type="GO" id="GO:0016787">
    <property type="term" value="F:hydrolase activity"/>
    <property type="evidence" value="ECO:0007669"/>
    <property type="project" value="UniProtKB-KW"/>
</dbReference>
<comment type="caution">
    <text evidence="5">The sequence shown here is derived from an EMBL/GenBank/DDBJ whole genome shotgun (WGS) entry which is preliminary data.</text>
</comment>
<reference evidence="5 6" key="1">
    <citation type="submission" date="2016-07" db="EMBL/GenBank/DDBJ databases">
        <title>Pervasive Adenine N6-methylation of Active Genes in Fungi.</title>
        <authorList>
            <consortium name="DOE Joint Genome Institute"/>
            <person name="Mondo S.J."/>
            <person name="Dannebaum R.O."/>
            <person name="Kuo R.C."/>
            <person name="Labutti K."/>
            <person name="Haridas S."/>
            <person name="Kuo A."/>
            <person name="Salamov A."/>
            <person name="Ahrendt S.R."/>
            <person name="Lipzen A."/>
            <person name="Sullivan W."/>
            <person name="Andreopoulos W.B."/>
            <person name="Clum A."/>
            <person name="Lindquist E."/>
            <person name="Daum C."/>
            <person name="Ramamoorthy G.K."/>
            <person name="Gryganskyi A."/>
            <person name="Culley D."/>
            <person name="Magnuson J.K."/>
            <person name="James T.Y."/>
            <person name="O'Malley M.A."/>
            <person name="Stajich J.E."/>
            <person name="Spatafora J.W."/>
            <person name="Visel A."/>
            <person name="Grigoriev I.V."/>
        </authorList>
    </citation>
    <scope>NUCLEOTIDE SEQUENCE [LARGE SCALE GENOMIC DNA]</scope>
    <source>
        <strain evidence="5 6">JEL800</strain>
    </source>
</reference>
<dbReference type="PROSITE" id="PS01173">
    <property type="entry name" value="LIPASE_GDXG_HIS"/>
    <property type="match status" value="1"/>
</dbReference>
<comment type="similarity">
    <text evidence="1">Belongs to the 'GDXG' lipolytic enzyme family.</text>
</comment>
<name>A0A1Y2CNU0_9FUNG</name>
<evidence type="ECO:0000259" key="4">
    <source>
        <dbReference type="Pfam" id="PF07859"/>
    </source>
</evidence>
<dbReference type="Proteomes" id="UP000193642">
    <property type="component" value="Unassembled WGS sequence"/>
</dbReference>
<dbReference type="STRING" id="329046.A0A1Y2CNU0"/>
<dbReference type="InterPro" id="IPR050300">
    <property type="entry name" value="GDXG_lipolytic_enzyme"/>
</dbReference>
<feature type="compositionally biased region" description="Basic and acidic residues" evidence="3">
    <location>
        <begin position="381"/>
        <end position="404"/>
    </location>
</feature>
<proteinExistence type="inferred from homology"/>
<dbReference type="Gene3D" id="3.40.50.1820">
    <property type="entry name" value="alpha/beta hydrolase"/>
    <property type="match status" value="1"/>
</dbReference>
<protein>
    <submittedName>
        <fullName evidence="5">Alpha/beta-hydrolase</fullName>
    </submittedName>
</protein>
<dbReference type="EMBL" id="MCGO01000011">
    <property type="protein sequence ID" value="ORY48616.1"/>
    <property type="molecule type" value="Genomic_DNA"/>
</dbReference>
<dbReference type="Pfam" id="PF07859">
    <property type="entry name" value="Abhydrolase_3"/>
    <property type="match status" value="1"/>
</dbReference>
<dbReference type="PANTHER" id="PTHR48081">
    <property type="entry name" value="AB HYDROLASE SUPERFAMILY PROTEIN C4A8.06C"/>
    <property type="match status" value="1"/>
</dbReference>
<evidence type="ECO:0000256" key="1">
    <source>
        <dbReference type="ARBA" id="ARBA00010515"/>
    </source>
</evidence>
<sequence>TEETQTQTQTQTHPDWTTLLSTSIASLRLMMASLSDDDTDAATMQRLRSAMAIGAPPTSLRVAIDQLRIPRRHDLFLDGMDMDDADGDFDAEWLVFKSSLSLSLSLKKSRSNGDLANSEQVILYLHGGGYCMASKKTHRGITWKLAKHSNCKLLAIDYRLAPEHVFPLALHDAISAYSYLTNPPPNSKAKKYDPSKVVIMGDSSGGGLALALCLWIRDKGEQYGLRMPAGAGLLSPWLDLTASTRSYKTNAKWDYLPDRNKGAMLNENRKQYYVKDNSYLTHPLVSPYFATESKELELFDSMVHVFQMFSTFLPIAELALERMGMFVQKVTRSGFKDFPREYSRFAAHDEHAMSDLTPEEIDAYLFEPPTPLVSKNSSKKGSRELKDNHIDNQKDNQESKKDQGIHMNLLLQ</sequence>
<feature type="region of interest" description="Disordered" evidence="3">
    <location>
        <begin position="369"/>
        <end position="404"/>
    </location>
</feature>
<dbReference type="PANTHER" id="PTHR48081:SF8">
    <property type="entry name" value="ALPHA_BETA HYDROLASE FOLD-3 DOMAIN-CONTAINING PROTEIN-RELATED"/>
    <property type="match status" value="1"/>
</dbReference>
<dbReference type="OrthoDB" id="408631at2759"/>
<feature type="domain" description="Alpha/beta hydrolase fold-3" evidence="4">
    <location>
        <begin position="122"/>
        <end position="297"/>
    </location>
</feature>
<dbReference type="InterPro" id="IPR013094">
    <property type="entry name" value="AB_hydrolase_3"/>
</dbReference>
<gene>
    <name evidence="5" type="ORF">BCR33DRAFT_714357</name>
</gene>
<feature type="non-terminal residue" evidence="5">
    <location>
        <position position="1"/>
    </location>
</feature>